<sequence length="765" mass="80692">MSGFMSTCGPTEDALRLLLFRRFGAVGEEKDWAAAAAKAVADAAEEAPAHRALRCAAAAAFGPASATKEAAKALVAMAEEGWEKAAGRLIQAAPAMVPLGEWLAWEEVFAAQVGSLREFLHREAPGLGIFAFEVESDFIKMDAASGTVEAFSAALAAQDSAKAAEAMLALVHSCGGLRSGPLQVLQPGLCQAAASLGEAYATLMAQLLQQLPRPFRENTEVLRAVLEPLSTEADLHRFAEAAPLLADRAALLGAVKAPFLLRRAAERLTTATRTAREAVVLLPGRRVRLDLARQRGETKTHRASIFIPVFEGHIVNCSSVGFDAGGSLLRGIESYNRGRDNGAGVKQGPRSYQAGPLSRGAMAVKTFSDDADDLSDSPSSWRYFAACGAVLVAAAAQRRCRGAGHKSDAALAERLPIGFAALLAIATVALATANRVMYKVALVPLGNYVFFLAQFTTFGYVVAYWMALIFNRAQGNVTDQQVTFARQRWLTFARIGTLEAGSFLLGMLGAKALPGSILPVLGQLYLVFQMTFSSTLLGRTYSWRELAGCAFCVLGVILASAGGLLTGGLGSESFQVPWRPSLLFVLSLALPALGSVLKEGLFKDARGICGEELNVFVVNTLGSSFQAVGVFLLLPVLASLQGLGATPSAMAEYLNAGANAFGSQPFWPCLYLCLNLGFNVTLLILLRTTSAVTVSLSVAAAVPATALVFATCDIPLLGKGEPLDRWFTAGLALILLGLGLYHGWLQKLYPASGAAGLRSSLLPGK</sequence>
<evidence type="ECO:0000256" key="1">
    <source>
        <dbReference type="ARBA" id="ARBA00004141"/>
    </source>
</evidence>
<dbReference type="EMBL" id="CAJNJA010039487">
    <property type="protein sequence ID" value="CAE7757157.1"/>
    <property type="molecule type" value="Genomic_DNA"/>
</dbReference>
<dbReference type="PANTHER" id="PTHR31326:SF1">
    <property type="entry name" value="PROTEIN CLT2, CHLOROPLASTIC"/>
    <property type="match status" value="1"/>
</dbReference>
<dbReference type="SUPFAM" id="SSF103481">
    <property type="entry name" value="Multidrug resistance efflux transporter EmrE"/>
    <property type="match status" value="1"/>
</dbReference>
<evidence type="ECO:0000256" key="7">
    <source>
        <dbReference type="SAM" id="Phobius"/>
    </source>
</evidence>
<feature type="transmembrane region" description="Helical" evidence="7">
    <location>
        <begin position="613"/>
        <end position="638"/>
    </location>
</feature>
<comment type="similarity">
    <text evidence="2">Belongs to the CRT-like transporter family.</text>
</comment>
<feature type="transmembrane region" description="Helical" evidence="7">
    <location>
        <begin position="549"/>
        <end position="570"/>
    </location>
</feature>
<feature type="transmembrane region" description="Helical" evidence="7">
    <location>
        <begin position="665"/>
        <end position="686"/>
    </location>
</feature>
<evidence type="ECO:0000256" key="3">
    <source>
        <dbReference type="ARBA" id="ARBA00022448"/>
    </source>
</evidence>
<feature type="transmembrane region" description="Helical" evidence="7">
    <location>
        <begin position="698"/>
        <end position="717"/>
    </location>
</feature>
<keyword evidence="6 7" id="KW-0472">Membrane</keyword>
<feature type="transmembrane region" description="Helical" evidence="7">
    <location>
        <begin position="417"/>
        <end position="436"/>
    </location>
</feature>
<evidence type="ECO:0000256" key="2">
    <source>
        <dbReference type="ARBA" id="ARBA00006690"/>
    </source>
</evidence>
<dbReference type="PANTHER" id="PTHR31326">
    <property type="entry name" value="PROTEIN CLT2, CHLOROPLASTIC"/>
    <property type="match status" value="1"/>
</dbReference>
<comment type="caution">
    <text evidence="8">The sequence shown here is derived from an EMBL/GenBank/DDBJ whole genome shotgun (WGS) entry which is preliminary data.</text>
</comment>
<feature type="transmembrane region" description="Helical" evidence="7">
    <location>
        <begin position="448"/>
        <end position="470"/>
    </location>
</feature>
<dbReference type="GO" id="GO:0016020">
    <property type="term" value="C:membrane"/>
    <property type="evidence" value="ECO:0007669"/>
    <property type="project" value="UniProtKB-SubCell"/>
</dbReference>
<feature type="transmembrane region" description="Helical" evidence="7">
    <location>
        <begin position="516"/>
        <end position="537"/>
    </location>
</feature>
<keyword evidence="9" id="KW-1185">Reference proteome</keyword>
<dbReference type="AlphaFoldDB" id="A0A812XXI0"/>
<evidence type="ECO:0000256" key="6">
    <source>
        <dbReference type="ARBA" id="ARBA00023136"/>
    </source>
</evidence>
<dbReference type="OrthoDB" id="444484at2759"/>
<reference evidence="8" key="1">
    <citation type="submission" date="2021-02" db="EMBL/GenBank/DDBJ databases">
        <authorList>
            <person name="Dougan E. K."/>
            <person name="Rhodes N."/>
            <person name="Thang M."/>
            <person name="Chan C."/>
        </authorList>
    </citation>
    <scope>NUCLEOTIDE SEQUENCE</scope>
</reference>
<evidence type="ECO:0000313" key="9">
    <source>
        <dbReference type="Proteomes" id="UP000601435"/>
    </source>
</evidence>
<keyword evidence="3" id="KW-0813">Transport</keyword>
<evidence type="ECO:0000256" key="5">
    <source>
        <dbReference type="ARBA" id="ARBA00022989"/>
    </source>
</evidence>
<evidence type="ECO:0000313" key="8">
    <source>
        <dbReference type="EMBL" id="CAE7757157.1"/>
    </source>
</evidence>
<keyword evidence="4 7" id="KW-0812">Transmembrane</keyword>
<dbReference type="Pfam" id="PF08627">
    <property type="entry name" value="CRT-like"/>
    <property type="match status" value="1"/>
</dbReference>
<feature type="transmembrane region" description="Helical" evidence="7">
    <location>
        <begin position="723"/>
        <end position="741"/>
    </location>
</feature>
<proteinExistence type="inferred from homology"/>
<dbReference type="Proteomes" id="UP000601435">
    <property type="component" value="Unassembled WGS sequence"/>
</dbReference>
<dbReference type="InterPro" id="IPR037185">
    <property type="entry name" value="EmrE-like"/>
</dbReference>
<comment type="subcellular location">
    <subcellularLocation>
        <location evidence="1">Membrane</location>
        <topology evidence="1">Multi-pass membrane protein</topology>
    </subcellularLocation>
</comment>
<keyword evidence="5 7" id="KW-1133">Transmembrane helix</keyword>
<protein>
    <submittedName>
        <fullName evidence="8">CLT3 protein</fullName>
    </submittedName>
</protein>
<name>A0A812XXI0_9DINO</name>
<gene>
    <name evidence="8" type="primary">CLT3</name>
    <name evidence="8" type="ORF">SNEC2469_LOCUS21991</name>
</gene>
<feature type="transmembrane region" description="Helical" evidence="7">
    <location>
        <begin position="582"/>
        <end position="601"/>
    </location>
</feature>
<accession>A0A812XXI0</accession>
<organism evidence="8 9">
    <name type="scientific">Symbiodinium necroappetens</name>
    <dbReference type="NCBI Taxonomy" id="1628268"/>
    <lineage>
        <taxon>Eukaryota</taxon>
        <taxon>Sar</taxon>
        <taxon>Alveolata</taxon>
        <taxon>Dinophyceae</taxon>
        <taxon>Suessiales</taxon>
        <taxon>Symbiodiniaceae</taxon>
        <taxon>Symbiodinium</taxon>
    </lineage>
</organism>
<evidence type="ECO:0000256" key="4">
    <source>
        <dbReference type="ARBA" id="ARBA00022692"/>
    </source>
</evidence>
<dbReference type="InterPro" id="IPR013936">
    <property type="entry name" value="CRT-like"/>
</dbReference>